<evidence type="ECO:0000256" key="1">
    <source>
        <dbReference type="SAM" id="MobiDB-lite"/>
    </source>
</evidence>
<dbReference type="EMBL" id="GGFL01011934">
    <property type="protein sequence ID" value="MBW76112.1"/>
    <property type="molecule type" value="Transcribed_RNA"/>
</dbReference>
<dbReference type="AlphaFoldDB" id="A0A2M4DEV2"/>
<name>A0A2M4DEV2_ANODA</name>
<feature type="region of interest" description="Disordered" evidence="1">
    <location>
        <begin position="1"/>
        <end position="30"/>
    </location>
</feature>
<evidence type="ECO:0000313" key="2">
    <source>
        <dbReference type="EMBL" id="MBW76112.1"/>
    </source>
</evidence>
<proteinExistence type="predicted"/>
<accession>A0A2M4DEV2</accession>
<sequence length="74" mass="7863">MSAALLQSPILAGSDGLPTERGGHPVQPGVRDVTVDTVRHIVDDAPGAVRQTCRSNGANDWKGCCDRCLRGYDE</sequence>
<organism evidence="2">
    <name type="scientific">Anopheles darlingi</name>
    <name type="common">Mosquito</name>
    <dbReference type="NCBI Taxonomy" id="43151"/>
    <lineage>
        <taxon>Eukaryota</taxon>
        <taxon>Metazoa</taxon>
        <taxon>Ecdysozoa</taxon>
        <taxon>Arthropoda</taxon>
        <taxon>Hexapoda</taxon>
        <taxon>Insecta</taxon>
        <taxon>Pterygota</taxon>
        <taxon>Neoptera</taxon>
        <taxon>Endopterygota</taxon>
        <taxon>Diptera</taxon>
        <taxon>Nematocera</taxon>
        <taxon>Culicoidea</taxon>
        <taxon>Culicidae</taxon>
        <taxon>Anophelinae</taxon>
        <taxon>Anopheles</taxon>
    </lineage>
</organism>
<protein>
    <submittedName>
        <fullName evidence="2">Putative secreted protein</fullName>
    </submittedName>
</protein>
<reference evidence="2" key="1">
    <citation type="submission" date="2018-01" db="EMBL/GenBank/DDBJ databases">
        <title>An insight into the sialome of Amazonian anophelines.</title>
        <authorList>
            <person name="Ribeiro J.M."/>
            <person name="Scarpassa V."/>
            <person name="Calvo E."/>
        </authorList>
    </citation>
    <scope>NUCLEOTIDE SEQUENCE</scope>
</reference>